<dbReference type="AlphaFoldDB" id="A0A8T2K7J2"/>
<name>A0A8T2K7J2_9PIPI</name>
<reference evidence="1" key="1">
    <citation type="thesis" date="2020" institute="ProQuest LLC" country="789 East Eisenhower Parkway, Ann Arbor, MI, USA">
        <title>Comparative Genomics and Chromosome Evolution.</title>
        <authorList>
            <person name="Mudd A.B."/>
        </authorList>
    </citation>
    <scope>NUCLEOTIDE SEQUENCE</scope>
    <source>
        <strain evidence="1">Female2</strain>
        <tissue evidence="1">Blood</tissue>
    </source>
</reference>
<dbReference type="Proteomes" id="UP000812440">
    <property type="component" value="Chromosome 2"/>
</dbReference>
<keyword evidence="2" id="KW-1185">Reference proteome</keyword>
<comment type="caution">
    <text evidence="1">The sequence shown here is derived from an EMBL/GenBank/DDBJ whole genome shotgun (WGS) entry which is preliminary data.</text>
</comment>
<evidence type="ECO:0000313" key="2">
    <source>
        <dbReference type="Proteomes" id="UP000812440"/>
    </source>
</evidence>
<organism evidence="1 2">
    <name type="scientific">Hymenochirus boettgeri</name>
    <name type="common">Congo dwarf clawed frog</name>
    <dbReference type="NCBI Taxonomy" id="247094"/>
    <lineage>
        <taxon>Eukaryota</taxon>
        <taxon>Metazoa</taxon>
        <taxon>Chordata</taxon>
        <taxon>Craniata</taxon>
        <taxon>Vertebrata</taxon>
        <taxon>Euteleostomi</taxon>
        <taxon>Amphibia</taxon>
        <taxon>Batrachia</taxon>
        <taxon>Anura</taxon>
        <taxon>Pipoidea</taxon>
        <taxon>Pipidae</taxon>
        <taxon>Pipinae</taxon>
        <taxon>Hymenochirus</taxon>
    </lineage>
</organism>
<accession>A0A8T2K7J2</accession>
<dbReference type="EMBL" id="JAACNH010000002">
    <property type="protein sequence ID" value="KAG8452382.1"/>
    <property type="molecule type" value="Genomic_DNA"/>
</dbReference>
<sequence length="93" mass="10952">MYTYQFVCFFMCFYRLERSTHCDGRQHMCSAFYHFRGNLGNCLESECTQTANSNCMHSKNSAVRASVRMQQYDLALKCDFDKLLSHALEFQCM</sequence>
<gene>
    <name evidence="1" type="ORF">GDO86_004255</name>
</gene>
<proteinExistence type="predicted"/>
<protein>
    <submittedName>
        <fullName evidence="1">Uncharacterized protein</fullName>
    </submittedName>
</protein>
<evidence type="ECO:0000313" key="1">
    <source>
        <dbReference type="EMBL" id="KAG8452382.1"/>
    </source>
</evidence>